<organism evidence="1 2">
    <name type="scientific">Racocetra fulgida</name>
    <dbReference type="NCBI Taxonomy" id="60492"/>
    <lineage>
        <taxon>Eukaryota</taxon>
        <taxon>Fungi</taxon>
        <taxon>Fungi incertae sedis</taxon>
        <taxon>Mucoromycota</taxon>
        <taxon>Glomeromycotina</taxon>
        <taxon>Glomeromycetes</taxon>
        <taxon>Diversisporales</taxon>
        <taxon>Gigasporaceae</taxon>
        <taxon>Racocetra</taxon>
    </lineage>
</organism>
<evidence type="ECO:0000313" key="1">
    <source>
        <dbReference type="EMBL" id="CAG8772448.1"/>
    </source>
</evidence>
<gene>
    <name evidence="1" type="ORF">RFULGI_LOCUS15155</name>
</gene>
<feature type="non-terminal residue" evidence="1">
    <location>
        <position position="1"/>
    </location>
</feature>
<dbReference type="EMBL" id="CAJVPZ010047394">
    <property type="protein sequence ID" value="CAG8772448.1"/>
    <property type="molecule type" value="Genomic_DNA"/>
</dbReference>
<feature type="non-terminal residue" evidence="1">
    <location>
        <position position="43"/>
    </location>
</feature>
<protein>
    <submittedName>
        <fullName evidence="1">6098_t:CDS:1</fullName>
    </submittedName>
</protein>
<keyword evidence="2" id="KW-1185">Reference proteome</keyword>
<proteinExistence type="predicted"/>
<accession>A0A9N9JB21</accession>
<name>A0A9N9JB21_9GLOM</name>
<sequence>NMVQKTYTLASVDASQLQLWKVDIPINVDKLNNANIDVEEELE</sequence>
<reference evidence="1" key="1">
    <citation type="submission" date="2021-06" db="EMBL/GenBank/DDBJ databases">
        <authorList>
            <person name="Kallberg Y."/>
            <person name="Tangrot J."/>
            <person name="Rosling A."/>
        </authorList>
    </citation>
    <scope>NUCLEOTIDE SEQUENCE</scope>
    <source>
        <strain evidence="1">IN212</strain>
    </source>
</reference>
<dbReference type="Proteomes" id="UP000789396">
    <property type="component" value="Unassembled WGS sequence"/>
</dbReference>
<dbReference type="AlphaFoldDB" id="A0A9N9JB21"/>
<comment type="caution">
    <text evidence="1">The sequence shown here is derived from an EMBL/GenBank/DDBJ whole genome shotgun (WGS) entry which is preliminary data.</text>
</comment>
<evidence type="ECO:0000313" key="2">
    <source>
        <dbReference type="Proteomes" id="UP000789396"/>
    </source>
</evidence>